<dbReference type="STRING" id="1480615.AWJ14_02900"/>
<sequence>MLFRFLFKPRQPQLVIGTDVSLKYLGPSDAQDFCAHIHELHYEDFRDRFNGLVSDAWLDKYIARSLNEAIVIGAYIGDHLVAVAELHTGGQIAEHEGESAFSVSSDWRRKGLGTILLKALLRAASENNISTIIVETGSQNHAMKALARKFGAKMQFAADQSVGRINVADGLRLAARFVAHRTFPVVPVTPTDMAAYAAPAN</sequence>
<protein>
    <recommendedName>
        <fullName evidence="1">N-acetyltransferase domain-containing protein</fullName>
    </recommendedName>
</protein>
<dbReference type="SUPFAM" id="SSF55729">
    <property type="entry name" value="Acyl-CoA N-acyltransferases (Nat)"/>
    <property type="match status" value="1"/>
</dbReference>
<dbReference type="AlphaFoldDB" id="A0A1C1YWA0"/>
<gene>
    <name evidence="2" type="ORF">AWJ14_02900</name>
</gene>
<reference evidence="2 3" key="1">
    <citation type="submission" date="2015-12" db="EMBL/GenBank/DDBJ databases">
        <authorList>
            <person name="Shamseldin A."/>
            <person name="Moawad H."/>
            <person name="Abd El-Rahim W.M."/>
            <person name="Sadowsky M.J."/>
        </authorList>
    </citation>
    <scope>NUCLEOTIDE SEQUENCE [LARGE SCALE GENOMIC DNA]</scope>
    <source>
        <strain evidence="2 3">JC234</strain>
    </source>
</reference>
<evidence type="ECO:0000313" key="2">
    <source>
        <dbReference type="EMBL" id="OCW57765.1"/>
    </source>
</evidence>
<organism evidence="2 3">
    <name type="scientific">Hoeflea olei</name>
    <dbReference type="NCBI Taxonomy" id="1480615"/>
    <lineage>
        <taxon>Bacteria</taxon>
        <taxon>Pseudomonadati</taxon>
        <taxon>Pseudomonadota</taxon>
        <taxon>Alphaproteobacteria</taxon>
        <taxon>Hyphomicrobiales</taxon>
        <taxon>Rhizobiaceae</taxon>
        <taxon>Hoeflea</taxon>
    </lineage>
</organism>
<feature type="domain" description="N-acetyltransferase" evidence="1">
    <location>
        <begin position="20"/>
        <end position="174"/>
    </location>
</feature>
<dbReference type="EMBL" id="LQZT01000012">
    <property type="protein sequence ID" value="OCW57765.1"/>
    <property type="molecule type" value="Genomic_DNA"/>
</dbReference>
<dbReference type="InterPro" id="IPR016181">
    <property type="entry name" value="Acyl_CoA_acyltransferase"/>
</dbReference>
<evidence type="ECO:0000313" key="3">
    <source>
        <dbReference type="Proteomes" id="UP000094795"/>
    </source>
</evidence>
<name>A0A1C1YWA0_9HYPH</name>
<dbReference type="Proteomes" id="UP000094795">
    <property type="component" value="Unassembled WGS sequence"/>
</dbReference>
<keyword evidence="3" id="KW-1185">Reference proteome</keyword>
<dbReference type="GO" id="GO:0016747">
    <property type="term" value="F:acyltransferase activity, transferring groups other than amino-acyl groups"/>
    <property type="evidence" value="ECO:0007669"/>
    <property type="project" value="InterPro"/>
</dbReference>
<dbReference type="InterPro" id="IPR000182">
    <property type="entry name" value="GNAT_dom"/>
</dbReference>
<comment type="caution">
    <text evidence="2">The sequence shown here is derived from an EMBL/GenBank/DDBJ whole genome shotgun (WGS) entry which is preliminary data.</text>
</comment>
<accession>A0A1C1YWA0</accession>
<dbReference type="Gene3D" id="3.40.630.30">
    <property type="match status" value="1"/>
</dbReference>
<dbReference type="PROSITE" id="PS51186">
    <property type="entry name" value="GNAT"/>
    <property type="match status" value="1"/>
</dbReference>
<dbReference type="Pfam" id="PF00583">
    <property type="entry name" value="Acetyltransf_1"/>
    <property type="match status" value="1"/>
</dbReference>
<evidence type="ECO:0000259" key="1">
    <source>
        <dbReference type="PROSITE" id="PS51186"/>
    </source>
</evidence>
<proteinExistence type="predicted"/>
<dbReference type="CDD" id="cd04301">
    <property type="entry name" value="NAT_SF"/>
    <property type="match status" value="1"/>
</dbReference>
<dbReference type="OrthoDB" id="7843527at2"/>